<protein>
    <submittedName>
        <fullName evidence="1">Uncharacterized protein</fullName>
    </submittedName>
</protein>
<name>A0AAN9U8C9_9PEZI</name>
<dbReference type="GO" id="GO:0000209">
    <property type="term" value="P:protein polyubiquitination"/>
    <property type="evidence" value="ECO:0007669"/>
    <property type="project" value="TreeGrafter"/>
</dbReference>
<sequence length="223" mass="25049">MDSELRRGFQLSEEQVKRAKNESGRTLIACGEYNTKGSLEMYGLSADTHEASPSEFRRSTMKNRQTASRSKLLSVVNHGTRLVYSDGQGYVNWVERDGFTEVRRHRIGPSEKVAHRSLFGSMPGSDEIALKILSTKPAQGDDDTINNDDILLWTGEKLGLLSFSSKPVFFADDFEDETRTPEDIAAEVEHQQYGEKMRQALERHARDVHFVHNLGTGSIRTGA</sequence>
<keyword evidence="2" id="KW-1185">Reference proteome</keyword>
<accession>A0AAN9U8C9</accession>
<dbReference type="Proteomes" id="UP001320420">
    <property type="component" value="Unassembled WGS sequence"/>
</dbReference>
<gene>
    <name evidence="1" type="ORF">SLS62_010744</name>
</gene>
<dbReference type="PANTHER" id="PTHR13252">
    <property type="entry name" value="F-BOX ONLY PROTEIN 28"/>
    <property type="match status" value="1"/>
</dbReference>
<evidence type="ECO:0000313" key="1">
    <source>
        <dbReference type="EMBL" id="KAK7742436.1"/>
    </source>
</evidence>
<evidence type="ECO:0000313" key="2">
    <source>
        <dbReference type="Proteomes" id="UP001320420"/>
    </source>
</evidence>
<dbReference type="EMBL" id="JAKJXP020000142">
    <property type="protein sequence ID" value="KAK7742436.1"/>
    <property type="molecule type" value="Genomic_DNA"/>
</dbReference>
<proteinExistence type="predicted"/>
<comment type="caution">
    <text evidence="1">The sequence shown here is derived from an EMBL/GenBank/DDBJ whole genome shotgun (WGS) entry which is preliminary data.</text>
</comment>
<dbReference type="PANTHER" id="PTHR13252:SF9">
    <property type="entry name" value="F-BOX ONLY PROTEIN 28"/>
    <property type="match status" value="1"/>
</dbReference>
<dbReference type="AlphaFoldDB" id="A0AAN9U8C9"/>
<reference evidence="1 2" key="1">
    <citation type="submission" date="2024-02" db="EMBL/GenBank/DDBJ databases">
        <title>De novo assembly and annotation of 12 fungi associated with fruit tree decline syndrome in Ontario, Canada.</title>
        <authorList>
            <person name="Sulman M."/>
            <person name="Ellouze W."/>
            <person name="Ilyukhin E."/>
        </authorList>
    </citation>
    <scope>NUCLEOTIDE SEQUENCE [LARGE SCALE GENOMIC DNA]</scope>
    <source>
        <strain evidence="1 2">M11/M66-122</strain>
    </source>
</reference>
<dbReference type="InterPro" id="IPR039719">
    <property type="entry name" value="FBXO28"/>
</dbReference>
<organism evidence="1 2">
    <name type="scientific">Diatrype stigma</name>
    <dbReference type="NCBI Taxonomy" id="117547"/>
    <lineage>
        <taxon>Eukaryota</taxon>
        <taxon>Fungi</taxon>
        <taxon>Dikarya</taxon>
        <taxon>Ascomycota</taxon>
        <taxon>Pezizomycotina</taxon>
        <taxon>Sordariomycetes</taxon>
        <taxon>Xylariomycetidae</taxon>
        <taxon>Xylariales</taxon>
        <taxon>Diatrypaceae</taxon>
        <taxon>Diatrype</taxon>
    </lineage>
</organism>